<evidence type="ECO:0000313" key="2">
    <source>
        <dbReference type="Proteomes" id="UP001164539"/>
    </source>
</evidence>
<accession>A0ACC1XTW9</accession>
<dbReference type="Proteomes" id="UP001164539">
    <property type="component" value="Chromosome 7"/>
</dbReference>
<comment type="caution">
    <text evidence="1">The sequence shown here is derived from an EMBL/GenBank/DDBJ whole genome shotgun (WGS) entry which is preliminary data.</text>
</comment>
<protein>
    <submittedName>
        <fullName evidence="1">Sulfotransferase</fullName>
    </submittedName>
</protein>
<organism evidence="1 2">
    <name type="scientific">Melia azedarach</name>
    <name type="common">Chinaberry tree</name>
    <dbReference type="NCBI Taxonomy" id="155640"/>
    <lineage>
        <taxon>Eukaryota</taxon>
        <taxon>Viridiplantae</taxon>
        <taxon>Streptophyta</taxon>
        <taxon>Embryophyta</taxon>
        <taxon>Tracheophyta</taxon>
        <taxon>Spermatophyta</taxon>
        <taxon>Magnoliopsida</taxon>
        <taxon>eudicotyledons</taxon>
        <taxon>Gunneridae</taxon>
        <taxon>Pentapetalae</taxon>
        <taxon>rosids</taxon>
        <taxon>malvids</taxon>
        <taxon>Sapindales</taxon>
        <taxon>Meliaceae</taxon>
        <taxon>Melia</taxon>
    </lineage>
</organism>
<sequence>MAEYVYVFNKDTLIIKPPKKSPLFLRMIALLFAMVCGILIYSIRLKQLNTGTRIKFENVQIIERSFIDYGTQRIEVPGSSGTEQLEIPRVHYPKPQTFSRAECANTPVRFFAIISMQRSGSGWFETLLNSHINVSSNGEIFSVMDRRKNISSIIKTLDKVYNLDWLSSASKNECSAAVGFKWMLNQGLMEHHEEIVEYFNQRGVSAIFLFRRNLLRRLVSVLANSYDRYAKLLNGTHKSHVHSPEEAKALSSYKPTINSTSLIIDLEKVEVMATKALEYFNSTRHIVLYYEDLVKNPKKLKEVLKFLSLPQMKLRSRQVKIHRGPLSEHIENWGDVNGTLNGTVYESFLGADYRR</sequence>
<dbReference type="EMBL" id="CM051400">
    <property type="protein sequence ID" value="KAJ4714907.1"/>
    <property type="molecule type" value="Genomic_DNA"/>
</dbReference>
<keyword evidence="2" id="KW-1185">Reference proteome</keyword>
<name>A0ACC1XTW9_MELAZ</name>
<evidence type="ECO:0000313" key="1">
    <source>
        <dbReference type="EMBL" id="KAJ4714907.1"/>
    </source>
</evidence>
<proteinExistence type="predicted"/>
<reference evidence="1 2" key="1">
    <citation type="journal article" date="2023" name="Science">
        <title>Complex scaffold remodeling in plant triterpene biosynthesis.</title>
        <authorList>
            <person name="De La Pena R."/>
            <person name="Hodgson H."/>
            <person name="Liu J.C."/>
            <person name="Stephenson M.J."/>
            <person name="Martin A.C."/>
            <person name="Owen C."/>
            <person name="Harkess A."/>
            <person name="Leebens-Mack J."/>
            <person name="Jimenez L.E."/>
            <person name="Osbourn A."/>
            <person name="Sattely E.S."/>
        </authorList>
    </citation>
    <scope>NUCLEOTIDE SEQUENCE [LARGE SCALE GENOMIC DNA]</scope>
    <source>
        <strain evidence="2">cv. JPN11</strain>
        <tissue evidence="1">Leaf</tissue>
    </source>
</reference>
<gene>
    <name evidence="1" type="ORF">OWV82_013324</name>
</gene>